<dbReference type="SUPFAM" id="SSF53474">
    <property type="entry name" value="alpha/beta-Hydrolases"/>
    <property type="match status" value="1"/>
</dbReference>
<feature type="domain" description="Peptidase S9 prolyl oligopeptidase catalytic" evidence="4">
    <location>
        <begin position="461"/>
        <end position="665"/>
    </location>
</feature>
<gene>
    <name evidence="5" type="ORF">CDV36_008401</name>
</gene>
<dbReference type="Gene3D" id="3.40.50.1820">
    <property type="entry name" value="alpha/beta hydrolase"/>
    <property type="match status" value="1"/>
</dbReference>
<evidence type="ECO:0000256" key="1">
    <source>
        <dbReference type="ARBA" id="ARBA00010040"/>
    </source>
</evidence>
<keyword evidence="2" id="KW-0378">Hydrolase</keyword>
<reference evidence="5 6" key="1">
    <citation type="submission" date="2017-06" db="EMBL/GenBank/DDBJ databases">
        <title>Comparative genomic analysis of Ambrosia Fusariam Clade fungi.</title>
        <authorList>
            <person name="Stajich J.E."/>
            <person name="Carrillo J."/>
            <person name="Kijimoto T."/>
            <person name="Eskalen A."/>
            <person name="O'Donnell K."/>
            <person name="Kasson M."/>
        </authorList>
    </citation>
    <scope>NUCLEOTIDE SEQUENCE [LARGE SCALE GENOMIC DNA]</scope>
    <source>
        <strain evidence="5">UCR3666</strain>
    </source>
</reference>
<dbReference type="Pfam" id="PF00326">
    <property type="entry name" value="Peptidase_S9"/>
    <property type="match status" value="1"/>
</dbReference>
<evidence type="ECO:0000313" key="6">
    <source>
        <dbReference type="Proteomes" id="UP000277212"/>
    </source>
</evidence>
<dbReference type="PANTHER" id="PTHR42776:SF27">
    <property type="entry name" value="DIPEPTIDYL PEPTIDASE FAMILY MEMBER 6"/>
    <property type="match status" value="1"/>
</dbReference>
<dbReference type="InterPro" id="IPR001375">
    <property type="entry name" value="Peptidase_S9_cat"/>
</dbReference>
<dbReference type="Gene3D" id="2.120.10.30">
    <property type="entry name" value="TolB, C-terminal domain"/>
    <property type="match status" value="1"/>
</dbReference>
<evidence type="ECO:0000313" key="5">
    <source>
        <dbReference type="EMBL" id="RMJ11954.1"/>
    </source>
</evidence>
<dbReference type="InterPro" id="IPR029058">
    <property type="entry name" value="AB_hydrolase_fold"/>
</dbReference>
<evidence type="ECO:0000259" key="4">
    <source>
        <dbReference type="Pfam" id="PF00326"/>
    </source>
</evidence>
<dbReference type="InterPro" id="IPR011042">
    <property type="entry name" value="6-blade_b-propeller_TolB-like"/>
</dbReference>
<protein>
    <recommendedName>
        <fullName evidence="3">Dipeptidyl-peptidase V</fullName>
    </recommendedName>
</protein>
<accession>A0A3M2S351</accession>
<comment type="similarity">
    <text evidence="1">Belongs to the peptidase S9C family.</text>
</comment>
<dbReference type="STRING" id="2010991.A0A3M2S351"/>
<dbReference type="AlphaFoldDB" id="A0A3M2S351"/>
<dbReference type="GO" id="GO:0004252">
    <property type="term" value="F:serine-type endopeptidase activity"/>
    <property type="evidence" value="ECO:0007669"/>
    <property type="project" value="TreeGrafter"/>
</dbReference>
<proteinExistence type="inferred from homology"/>
<evidence type="ECO:0000256" key="3">
    <source>
        <dbReference type="ARBA" id="ARBA00032829"/>
    </source>
</evidence>
<comment type="caution">
    <text evidence="5">The sequence shown here is derived from an EMBL/GenBank/DDBJ whole genome shotgun (WGS) entry which is preliminary data.</text>
</comment>
<dbReference type="Proteomes" id="UP000277212">
    <property type="component" value="Unassembled WGS sequence"/>
</dbReference>
<sequence>MASKDSFQLPGSMAGLEISPLSSNKRTVKTDDIAKLTSLDDLVLSPDGSQAIFSRSDLDNTGKRRKDTFWLLDVTTKTAKPFLENEEHEGLSHIVWSPTGDTIGLLLANDGPPQLHVVSTSGTGLKHLTCLPDGVEEFLWSPDGRQIAILSVIPEEDTLPDGVTISTRADFRTGDEPFKSACIYMVDSSGKDAPRHVMSASLSITLSFWSSNGKALYYTVDEVVEPYYGSATSSLVSVSITDGLQLTKTLLTVPGKSESLGAAPTFVPSPDGTRVAFSIGNPDAPSDFAQDEIFVIDLATGDTDKVTDGYDREVGGDGFEWLDNDRLIAINSDQGNANLVEIHVRSHTVTPWWTSQRVVSSFAYARQGKRLLAIASDFTSPGEIYDVSQREKPTVITSINKSLSDELQLTKPEAILYQGPSGDTIHGYLHKPPSFDPTQKYPMITLAHGGPYAWWSSAYNGDIQAIAAAGYLVFYPNPRGSMSYGQAFASALADKWPGPEYDDIMAGVDHLVTRPYVDGAKLGISGASAGGTLTDWAITHTDRFGAAVSISDIADLLAYWFLGDQPDMEDQAKKPWLDPKDKKLSPITYGHQAKTPTLFMMGTRDVRTPAAVGGEMMFMLLKHLRVPTALIRFEGAGHAIFRSRDARHPGLAVHYLLRWMDLHLKGVPAPEFDVKRVR</sequence>
<dbReference type="PANTHER" id="PTHR42776">
    <property type="entry name" value="SERINE PEPTIDASE S9 FAMILY MEMBER"/>
    <property type="match status" value="1"/>
</dbReference>
<organism evidence="5 6">
    <name type="scientific">Fusarium kuroshium</name>
    <dbReference type="NCBI Taxonomy" id="2010991"/>
    <lineage>
        <taxon>Eukaryota</taxon>
        <taxon>Fungi</taxon>
        <taxon>Dikarya</taxon>
        <taxon>Ascomycota</taxon>
        <taxon>Pezizomycotina</taxon>
        <taxon>Sordariomycetes</taxon>
        <taxon>Hypocreomycetidae</taxon>
        <taxon>Hypocreales</taxon>
        <taxon>Nectriaceae</taxon>
        <taxon>Fusarium</taxon>
        <taxon>Fusarium solani species complex</taxon>
    </lineage>
</organism>
<dbReference type="SUPFAM" id="SSF82171">
    <property type="entry name" value="DPP6 N-terminal domain-like"/>
    <property type="match status" value="1"/>
</dbReference>
<dbReference type="OrthoDB" id="43744at2759"/>
<keyword evidence="6" id="KW-1185">Reference proteome</keyword>
<dbReference type="GO" id="GO:0006508">
    <property type="term" value="P:proteolysis"/>
    <property type="evidence" value="ECO:0007669"/>
    <property type="project" value="InterPro"/>
</dbReference>
<evidence type="ECO:0000256" key="2">
    <source>
        <dbReference type="ARBA" id="ARBA00022801"/>
    </source>
</evidence>
<dbReference type="EMBL" id="NKUJ01000151">
    <property type="protein sequence ID" value="RMJ11954.1"/>
    <property type="molecule type" value="Genomic_DNA"/>
</dbReference>
<name>A0A3M2S351_9HYPO</name>